<keyword evidence="2" id="KW-1185">Reference proteome</keyword>
<evidence type="ECO:0000313" key="1">
    <source>
        <dbReference type="EMBL" id="PON55815.1"/>
    </source>
</evidence>
<dbReference type="AlphaFoldDB" id="A0A2P5C468"/>
<organism evidence="1 2">
    <name type="scientific">Trema orientale</name>
    <name type="common">Charcoal tree</name>
    <name type="synonym">Celtis orientalis</name>
    <dbReference type="NCBI Taxonomy" id="63057"/>
    <lineage>
        <taxon>Eukaryota</taxon>
        <taxon>Viridiplantae</taxon>
        <taxon>Streptophyta</taxon>
        <taxon>Embryophyta</taxon>
        <taxon>Tracheophyta</taxon>
        <taxon>Spermatophyta</taxon>
        <taxon>Magnoliopsida</taxon>
        <taxon>eudicotyledons</taxon>
        <taxon>Gunneridae</taxon>
        <taxon>Pentapetalae</taxon>
        <taxon>rosids</taxon>
        <taxon>fabids</taxon>
        <taxon>Rosales</taxon>
        <taxon>Cannabaceae</taxon>
        <taxon>Trema</taxon>
    </lineage>
</organism>
<dbReference type="STRING" id="63057.A0A2P5C468"/>
<dbReference type="PANTHER" id="PTHR46481">
    <property type="entry name" value="ZINC FINGER BED DOMAIN-CONTAINING PROTEIN 4"/>
    <property type="match status" value="1"/>
</dbReference>
<dbReference type="Proteomes" id="UP000237000">
    <property type="component" value="Unassembled WGS sequence"/>
</dbReference>
<gene>
    <name evidence="1" type="ORF">TorRG33x02_298520</name>
</gene>
<reference evidence="2" key="1">
    <citation type="submission" date="2016-06" db="EMBL/GenBank/DDBJ databases">
        <title>Parallel loss of symbiosis genes in relatives of nitrogen-fixing non-legume Parasponia.</title>
        <authorList>
            <person name="Van Velzen R."/>
            <person name="Holmer R."/>
            <person name="Bu F."/>
            <person name="Rutten L."/>
            <person name="Van Zeijl A."/>
            <person name="Liu W."/>
            <person name="Santuari L."/>
            <person name="Cao Q."/>
            <person name="Sharma T."/>
            <person name="Shen D."/>
            <person name="Roswanjaya Y."/>
            <person name="Wardhani T."/>
            <person name="Kalhor M.S."/>
            <person name="Jansen J."/>
            <person name="Van den Hoogen J."/>
            <person name="Gungor B."/>
            <person name="Hartog M."/>
            <person name="Hontelez J."/>
            <person name="Verver J."/>
            <person name="Yang W.-C."/>
            <person name="Schijlen E."/>
            <person name="Repin R."/>
            <person name="Schilthuizen M."/>
            <person name="Schranz E."/>
            <person name="Heidstra R."/>
            <person name="Miyata K."/>
            <person name="Fedorova E."/>
            <person name="Kohlen W."/>
            <person name="Bisseling T."/>
            <person name="Smit S."/>
            <person name="Geurts R."/>
        </authorList>
    </citation>
    <scope>NUCLEOTIDE SEQUENCE [LARGE SCALE GENOMIC DNA]</scope>
    <source>
        <strain evidence="2">cv. RG33-2</strain>
    </source>
</reference>
<accession>A0A2P5C468</accession>
<dbReference type="InterPro" id="IPR052035">
    <property type="entry name" value="ZnF_BED_domain_contain"/>
</dbReference>
<sequence length="213" mass="24172">MIDLSISENLVINLDGLQDVEIDEESKEEVSKQSSKRKRKLTSSIWPKFELVPSGPNGKQKAKRNHYGMVYFANRKYGTGNLKRHLDGCLRRNRKDEGAAMTIGGHKFDPEKFSSLITQAILMQDLLFNFVEYAGIRLIFSYLHPAIQLVSRNTTKVDTLKLFRKEKAVVKSLLEAAPGRVSFTSDLQSSFSSDGYLYLTCHFIRTGICIKKC</sequence>
<protein>
    <submittedName>
        <fullName evidence="1">Zinc finger, BED-type</fullName>
    </submittedName>
</protein>
<proteinExistence type="predicted"/>
<dbReference type="EMBL" id="JXTC01000416">
    <property type="protein sequence ID" value="PON55815.1"/>
    <property type="molecule type" value="Genomic_DNA"/>
</dbReference>
<dbReference type="InParanoid" id="A0A2P5C468"/>
<name>A0A2P5C468_TREOI</name>
<dbReference type="OrthoDB" id="1409032at2759"/>
<evidence type="ECO:0000313" key="2">
    <source>
        <dbReference type="Proteomes" id="UP000237000"/>
    </source>
</evidence>
<comment type="caution">
    <text evidence="1">The sequence shown here is derived from an EMBL/GenBank/DDBJ whole genome shotgun (WGS) entry which is preliminary data.</text>
</comment>
<dbReference type="PANTHER" id="PTHR46481:SF6">
    <property type="entry name" value="ZINC FINGER BED DOMAIN-CONTAINING PROTEIN RICESLEEPER 2-LIKE"/>
    <property type="match status" value="1"/>
</dbReference>
<dbReference type="SMART" id="SM00614">
    <property type="entry name" value="ZnF_BED"/>
    <property type="match status" value="1"/>
</dbReference>